<evidence type="ECO:0000313" key="2">
    <source>
        <dbReference type="EMBL" id="TCS92797.1"/>
    </source>
</evidence>
<name>A0A4R3L483_9BACL</name>
<reference evidence="2 3" key="1">
    <citation type="submission" date="2019-03" db="EMBL/GenBank/DDBJ databases">
        <title>Genomic Encyclopedia of Type Strains, Phase IV (KMG-IV): sequencing the most valuable type-strain genomes for metagenomic binning, comparative biology and taxonomic classification.</title>
        <authorList>
            <person name="Goeker M."/>
        </authorList>
    </citation>
    <scope>NUCLEOTIDE SEQUENCE [LARGE SCALE GENOMIC DNA]</scope>
    <source>
        <strain evidence="2 3">DSM 45707</strain>
    </source>
</reference>
<keyword evidence="3" id="KW-1185">Reference proteome</keyword>
<dbReference type="Proteomes" id="UP000294937">
    <property type="component" value="Unassembled WGS sequence"/>
</dbReference>
<feature type="transmembrane region" description="Helical" evidence="1">
    <location>
        <begin position="27"/>
        <end position="44"/>
    </location>
</feature>
<organism evidence="2 3">
    <name type="scientific">Hazenella coriacea</name>
    <dbReference type="NCBI Taxonomy" id="1179467"/>
    <lineage>
        <taxon>Bacteria</taxon>
        <taxon>Bacillati</taxon>
        <taxon>Bacillota</taxon>
        <taxon>Bacilli</taxon>
        <taxon>Bacillales</taxon>
        <taxon>Thermoactinomycetaceae</taxon>
        <taxon>Hazenella</taxon>
    </lineage>
</organism>
<dbReference type="AlphaFoldDB" id="A0A4R3L483"/>
<keyword evidence="1" id="KW-0812">Transmembrane</keyword>
<dbReference type="RefSeq" id="WP_165875977.1">
    <property type="nucleotide sequence ID" value="NZ_SMAG01000010.1"/>
</dbReference>
<evidence type="ECO:0000256" key="1">
    <source>
        <dbReference type="SAM" id="Phobius"/>
    </source>
</evidence>
<gene>
    <name evidence="2" type="ORF">EDD58_11023</name>
</gene>
<protein>
    <submittedName>
        <fullName evidence="2">Uncharacterized protein</fullName>
    </submittedName>
</protein>
<proteinExistence type="predicted"/>
<accession>A0A4R3L483</accession>
<comment type="caution">
    <text evidence="2">The sequence shown here is derived from an EMBL/GenBank/DDBJ whole genome shotgun (WGS) entry which is preliminary data.</text>
</comment>
<evidence type="ECO:0000313" key="3">
    <source>
        <dbReference type="Proteomes" id="UP000294937"/>
    </source>
</evidence>
<sequence>MAKKKVKIKRVAEVDANGVLMRDMKQTAIWITVAIVVTGILAVAQKNLF</sequence>
<keyword evidence="1" id="KW-1133">Transmembrane helix</keyword>
<dbReference type="EMBL" id="SMAG01000010">
    <property type="protein sequence ID" value="TCS92797.1"/>
    <property type="molecule type" value="Genomic_DNA"/>
</dbReference>
<keyword evidence="1" id="KW-0472">Membrane</keyword>